<dbReference type="CDD" id="cd03801">
    <property type="entry name" value="GT4_PimA-like"/>
    <property type="match status" value="1"/>
</dbReference>
<dbReference type="GO" id="GO:0016757">
    <property type="term" value="F:glycosyltransferase activity"/>
    <property type="evidence" value="ECO:0007669"/>
    <property type="project" value="InterPro"/>
</dbReference>
<dbReference type="SUPFAM" id="SSF53756">
    <property type="entry name" value="UDP-Glycosyltransferase/glycogen phosphorylase"/>
    <property type="match status" value="1"/>
</dbReference>
<organism evidence="2 3">
    <name type="scientific">Stappia sediminis</name>
    <dbReference type="NCBI Taxonomy" id="2692190"/>
    <lineage>
        <taxon>Bacteria</taxon>
        <taxon>Pseudomonadati</taxon>
        <taxon>Pseudomonadota</taxon>
        <taxon>Alphaproteobacteria</taxon>
        <taxon>Hyphomicrobiales</taxon>
        <taxon>Stappiaceae</taxon>
        <taxon>Stappia</taxon>
    </lineage>
</organism>
<reference evidence="2 3" key="1">
    <citation type="submission" date="2019-12" db="EMBL/GenBank/DDBJ databases">
        <authorList>
            <person name="Li M."/>
        </authorList>
    </citation>
    <scope>NUCLEOTIDE SEQUENCE [LARGE SCALE GENOMIC DNA]</scope>
    <source>
        <strain evidence="2 3">GBMRC 2046</strain>
    </source>
</reference>
<evidence type="ECO:0000259" key="1">
    <source>
        <dbReference type="Pfam" id="PF00534"/>
    </source>
</evidence>
<evidence type="ECO:0000313" key="2">
    <source>
        <dbReference type="EMBL" id="MXN66626.1"/>
    </source>
</evidence>
<accession>A0A7X3LWV8</accession>
<keyword evidence="2" id="KW-0808">Transferase</keyword>
<dbReference type="Pfam" id="PF00534">
    <property type="entry name" value="Glycos_transf_1"/>
    <property type="match status" value="1"/>
</dbReference>
<comment type="caution">
    <text evidence="2">The sequence shown here is derived from an EMBL/GenBank/DDBJ whole genome shotgun (WGS) entry which is preliminary data.</text>
</comment>
<dbReference type="EMBL" id="WUMV01000008">
    <property type="protein sequence ID" value="MXN66626.1"/>
    <property type="molecule type" value="Genomic_DNA"/>
</dbReference>
<dbReference type="Proteomes" id="UP000433101">
    <property type="component" value="Unassembled WGS sequence"/>
</dbReference>
<dbReference type="AlphaFoldDB" id="A0A7X3LWV8"/>
<dbReference type="PANTHER" id="PTHR12526:SF636">
    <property type="entry name" value="BLL3647 PROTEIN"/>
    <property type="match status" value="1"/>
</dbReference>
<dbReference type="RefSeq" id="WP_160776876.1">
    <property type="nucleotide sequence ID" value="NZ_WUMV01000008.1"/>
</dbReference>
<keyword evidence="3" id="KW-1185">Reference proteome</keyword>
<feature type="domain" description="Glycosyl transferase family 1" evidence="1">
    <location>
        <begin position="206"/>
        <end position="369"/>
    </location>
</feature>
<sequence>MSAARRYRIAVLHQGCVPVYRRGFFERLTEISGNEYVVFHGKPPSNTSLQAASPPFSFENVEVRNRELRLGNSVAVYQPVVWRYLSGGFDGAVIGHEFKFLSSLAILLFSKLMGRKVVWWGFGYRKAYGSWQKSGLSGLKDGLARRGADLLAKLGSGYLAYTAKGAEHLHEIGVPDAHVAVVRNTMDVDEQIRLADAAASLDLAAMREEFALKPDSRVLLYVGRLVPRKRVDLLISFAKSHPEVAGKPVEVLIVGDGDERARLEALAQGAENVHFLGAIDPSDIRIAKAMKLAAAVVVPGYLGLAVNHAFAHGRPVVTLKHDFHSPEVEYLSDGENGLMIPGGEEGFAEGLAGFLSSPDEQAELAEGAKAARESLRLDHMVEAYDGFLTRLFSEGARG</sequence>
<dbReference type="InterPro" id="IPR001296">
    <property type="entry name" value="Glyco_trans_1"/>
</dbReference>
<dbReference type="PANTHER" id="PTHR12526">
    <property type="entry name" value="GLYCOSYLTRANSFERASE"/>
    <property type="match status" value="1"/>
</dbReference>
<proteinExistence type="predicted"/>
<protein>
    <submittedName>
        <fullName evidence="2">Glycosyltransferase</fullName>
    </submittedName>
</protein>
<dbReference type="Gene3D" id="3.40.50.2000">
    <property type="entry name" value="Glycogen Phosphorylase B"/>
    <property type="match status" value="2"/>
</dbReference>
<name>A0A7X3LWV8_9HYPH</name>
<gene>
    <name evidence="2" type="ORF">GR183_17045</name>
</gene>
<evidence type="ECO:0000313" key="3">
    <source>
        <dbReference type="Proteomes" id="UP000433101"/>
    </source>
</evidence>